<dbReference type="RefSeq" id="WP_425346031.1">
    <property type="nucleotide sequence ID" value="NZ_JBGUBD010000007.1"/>
</dbReference>
<dbReference type="Proteomes" id="UP001575105">
    <property type="component" value="Unassembled WGS sequence"/>
</dbReference>
<reference evidence="1 2" key="1">
    <citation type="submission" date="2024-08" db="EMBL/GenBank/DDBJ databases">
        <title>Whole-genome sequencing of halo(alkali)philic microorganisms from hypersaline lakes.</title>
        <authorList>
            <person name="Sorokin D.Y."/>
            <person name="Merkel A.Y."/>
            <person name="Messina E."/>
            <person name="Yakimov M."/>
        </authorList>
    </citation>
    <scope>NUCLEOTIDE SEQUENCE [LARGE SCALE GENOMIC DNA]</scope>
    <source>
        <strain evidence="1 2">AB-hyl4</strain>
    </source>
</reference>
<gene>
    <name evidence="1" type="ORF">ACERK3_12500</name>
</gene>
<protein>
    <recommendedName>
        <fullName evidence="3">Amidohydrolase-related domain-containing protein</fullName>
    </recommendedName>
</protein>
<evidence type="ECO:0008006" key="3">
    <source>
        <dbReference type="Google" id="ProtNLM"/>
    </source>
</evidence>
<dbReference type="EMBL" id="JBGUBD010000007">
    <property type="protein sequence ID" value="MFA9479104.1"/>
    <property type="molecule type" value="Genomic_DNA"/>
</dbReference>
<keyword evidence="2" id="KW-1185">Reference proteome</keyword>
<organism evidence="1 2">
    <name type="scientific">Natronomicrosphaera hydrolytica</name>
    <dbReference type="NCBI Taxonomy" id="3242702"/>
    <lineage>
        <taxon>Bacteria</taxon>
        <taxon>Pseudomonadati</taxon>
        <taxon>Planctomycetota</taxon>
        <taxon>Phycisphaerae</taxon>
        <taxon>Phycisphaerales</taxon>
        <taxon>Phycisphaeraceae</taxon>
        <taxon>Natronomicrosphaera</taxon>
    </lineage>
</organism>
<sequence length="286" mass="32360">MPQAHQQPHPTSTSTTSAPLALIDAHVHLHPRFDLPVMFDHAAVNIARAAARLHLPPQPLGILMLTESLNVDRFAELSRRLGQRLGRWHVHPRDENESLQLVRDTGQQLTLIAGRQIVTRERLEVLALGTRRRFDDHQPIEDIIHQLKRTTALTVIPWGFGKWTGKRGQTLRQLLQSPLADGLFLGDNAGRPQHTPTPSLFHLARQHAVRLLPGTDPLPLPRQQHRAGRFGFILPIPPDNTRPFHTLHHLLHHHLAQPRIFGRRDGYLAFIAAQLALRLPNFKPAT</sequence>
<accession>A0ABV4U680</accession>
<evidence type="ECO:0000313" key="2">
    <source>
        <dbReference type="Proteomes" id="UP001575105"/>
    </source>
</evidence>
<evidence type="ECO:0000313" key="1">
    <source>
        <dbReference type="EMBL" id="MFA9479104.1"/>
    </source>
</evidence>
<comment type="caution">
    <text evidence="1">The sequence shown here is derived from an EMBL/GenBank/DDBJ whole genome shotgun (WGS) entry which is preliminary data.</text>
</comment>
<name>A0ABV4U680_9BACT</name>
<proteinExistence type="predicted"/>